<dbReference type="InterPro" id="IPR011008">
    <property type="entry name" value="Dimeric_a/b-barrel"/>
</dbReference>
<dbReference type="RefSeq" id="WP_286301331.1">
    <property type="nucleotide sequence ID" value="NZ_AP027728.1"/>
</dbReference>
<name>A0ABM8FQ50_9MICO</name>
<dbReference type="PROSITE" id="PS51725">
    <property type="entry name" value="ABM"/>
    <property type="match status" value="1"/>
</dbReference>
<proteinExistence type="predicted"/>
<feature type="domain" description="ABM" evidence="1">
    <location>
        <begin position="6"/>
        <end position="96"/>
    </location>
</feature>
<evidence type="ECO:0000313" key="3">
    <source>
        <dbReference type="Proteomes" id="UP001321543"/>
    </source>
</evidence>
<protein>
    <recommendedName>
        <fullName evidence="1">ABM domain-containing protein</fullName>
    </recommendedName>
</protein>
<reference evidence="3" key="1">
    <citation type="journal article" date="2019" name="Int. J. Syst. Evol. Microbiol.">
        <title>The Global Catalogue of Microorganisms (GCM) 10K type strain sequencing project: providing services to taxonomists for standard genome sequencing and annotation.</title>
        <authorList>
            <consortium name="The Broad Institute Genomics Platform"/>
            <consortium name="The Broad Institute Genome Sequencing Center for Infectious Disease"/>
            <person name="Wu L."/>
            <person name="Ma J."/>
        </authorList>
    </citation>
    <scope>NUCLEOTIDE SEQUENCE [LARGE SCALE GENOMIC DNA]</scope>
    <source>
        <strain evidence="3">NBRC 106310</strain>
    </source>
</reference>
<organism evidence="2 3">
    <name type="scientific">Microbacterium suwonense</name>
    <dbReference type="NCBI Taxonomy" id="683047"/>
    <lineage>
        <taxon>Bacteria</taxon>
        <taxon>Bacillati</taxon>
        <taxon>Actinomycetota</taxon>
        <taxon>Actinomycetes</taxon>
        <taxon>Micrococcales</taxon>
        <taxon>Microbacteriaceae</taxon>
        <taxon>Microbacterium</taxon>
    </lineage>
</organism>
<dbReference type="InterPro" id="IPR050744">
    <property type="entry name" value="AI-2_Isomerase_LsrG"/>
</dbReference>
<dbReference type="PANTHER" id="PTHR33336">
    <property type="entry name" value="QUINOL MONOOXYGENASE YGIN-RELATED"/>
    <property type="match status" value="1"/>
</dbReference>
<dbReference type="Pfam" id="PF03992">
    <property type="entry name" value="ABM"/>
    <property type="match status" value="1"/>
</dbReference>
<dbReference type="InterPro" id="IPR007138">
    <property type="entry name" value="ABM_dom"/>
</dbReference>
<dbReference type="Proteomes" id="UP001321543">
    <property type="component" value="Chromosome"/>
</dbReference>
<keyword evidence="3" id="KW-1185">Reference proteome</keyword>
<dbReference type="PANTHER" id="PTHR33336:SF3">
    <property type="entry name" value="ABM DOMAIN-CONTAINING PROTEIN"/>
    <property type="match status" value="1"/>
</dbReference>
<accession>A0ABM8FQ50</accession>
<dbReference type="SUPFAM" id="SSF54909">
    <property type="entry name" value="Dimeric alpha+beta barrel"/>
    <property type="match status" value="1"/>
</dbReference>
<dbReference type="Gene3D" id="3.30.70.100">
    <property type="match status" value="1"/>
</dbReference>
<gene>
    <name evidence="2" type="ORF">GCM10025863_01460</name>
</gene>
<sequence length="102" mass="11287">MSAERITICAEFTARDGSADEVEALIREYARAVRAEPGNLVFDVYRRAEVPDRFLVFEEYADRDAFDGHLAAESGRAFNAALEPRIVEPTSVLSHLTRVAGA</sequence>
<evidence type="ECO:0000313" key="2">
    <source>
        <dbReference type="EMBL" id="BDZ37532.1"/>
    </source>
</evidence>
<dbReference type="EMBL" id="AP027728">
    <property type="protein sequence ID" value="BDZ37532.1"/>
    <property type="molecule type" value="Genomic_DNA"/>
</dbReference>
<evidence type="ECO:0000259" key="1">
    <source>
        <dbReference type="PROSITE" id="PS51725"/>
    </source>
</evidence>